<evidence type="ECO:0000313" key="2">
    <source>
        <dbReference type="Proteomes" id="UP001549076"/>
    </source>
</evidence>
<organism evidence="1 2">
    <name type="scientific">Aquamicrobium terrae</name>
    <dbReference type="NCBI Taxonomy" id="1324945"/>
    <lineage>
        <taxon>Bacteria</taxon>
        <taxon>Pseudomonadati</taxon>
        <taxon>Pseudomonadota</taxon>
        <taxon>Alphaproteobacteria</taxon>
        <taxon>Hyphomicrobiales</taxon>
        <taxon>Phyllobacteriaceae</taxon>
        <taxon>Aquamicrobium</taxon>
    </lineage>
</organism>
<proteinExistence type="predicted"/>
<dbReference type="EMBL" id="JBEPML010000038">
    <property type="protein sequence ID" value="MET3794997.1"/>
    <property type="molecule type" value="Genomic_DNA"/>
</dbReference>
<dbReference type="RefSeq" id="WP_354199881.1">
    <property type="nucleotide sequence ID" value="NZ_JBEPML010000038.1"/>
</dbReference>
<dbReference type="Gene3D" id="3.40.50.300">
    <property type="entry name" value="P-loop containing nucleotide triphosphate hydrolases"/>
    <property type="match status" value="1"/>
</dbReference>
<keyword evidence="2" id="KW-1185">Reference proteome</keyword>
<reference evidence="1 2" key="1">
    <citation type="submission" date="2024-06" db="EMBL/GenBank/DDBJ databases">
        <title>Genomic Encyclopedia of Type Strains, Phase IV (KMG-IV): sequencing the most valuable type-strain genomes for metagenomic binning, comparative biology and taxonomic classification.</title>
        <authorList>
            <person name="Goeker M."/>
        </authorList>
    </citation>
    <scope>NUCLEOTIDE SEQUENCE [LARGE SCALE GENOMIC DNA]</scope>
    <source>
        <strain evidence="1 2">DSM 27865</strain>
    </source>
</reference>
<accession>A0ABV2N832</accession>
<gene>
    <name evidence="1" type="ORF">ABID37_005238</name>
</gene>
<sequence>MGLNPTLMERRNLLRLCRRPCDDNISNRPAAAIRRTEETAAWLKDLGYDALAYRAGMDKTVHQANPMRFQHGEAVIMVATVAFGIGIDKGVQFSALLVSES</sequence>
<dbReference type="Proteomes" id="UP001549076">
    <property type="component" value="Unassembled WGS sequence"/>
</dbReference>
<comment type="caution">
    <text evidence="1">The sequence shown here is derived from an EMBL/GenBank/DDBJ whole genome shotgun (WGS) entry which is preliminary data.</text>
</comment>
<protein>
    <submittedName>
        <fullName evidence="1">Uncharacterized protein</fullName>
    </submittedName>
</protein>
<evidence type="ECO:0000313" key="1">
    <source>
        <dbReference type="EMBL" id="MET3794997.1"/>
    </source>
</evidence>
<dbReference type="SUPFAM" id="SSF52540">
    <property type="entry name" value="P-loop containing nucleoside triphosphate hydrolases"/>
    <property type="match status" value="1"/>
</dbReference>
<dbReference type="InterPro" id="IPR027417">
    <property type="entry name" value="P-loop_NTPase"/>
</dbReference>
<name>A0ABV2N832_9HYPH</name>